<reference evidence="2 3" key="1">
    <citation type="submission" date="2018-06" db="EMBL/GenBank/DDBJ databases">
        <title>Natronomonas sp. F16-60 a new haloarchaeon isolated from a solar saltern of Isla Cristina, Huelva, Spain.</title>
        <authorList>
            <person name="Duran-Viseras A."/>
            <person name="Sanchez-Porro C."/>
            <person name="Ventosa A."/>
        </authorList>
    </citation>
    <scope>NUCLEOTIDE SEQUENCE [LARGE SCALE GENOMIC DNA]</scope>
    <source>
        <strain evidence="2 3">F16-60</strain>
    </source>
</reference>
<dbReference type="EMBL" id="QMDX01000008">
    <property type="protein sequence ID" value="TSD13398.1"/>
    <property type="molecule type" value="Genomic_DNA"/>
</dbReference>
<evidence type="ECO:0000313" key="2">
    <source>
        <dbReference type="EMBL" id="TSD13398.1"/>
    </source>
</evidence>
<accession>A0A554N7P6</accession>
<dbReference type="RefSeq" id="WP_144262585.1">
    <property type="nucleotide sequence ID" value="NZ_QMDX01000008.1"/>
</dbReference>
<dbReference type="AlphaFoldDB" id="A0A554N7P6"/>
<feature type="region of interest" description="Disordered" evidence="1">
    <location>
        <begin position="1"/>
        <end position="34"/>
    </location>
</feature>
<proteinExistence type="predicted"/>
<organism evidence="2 3">
    <name type="scientific">Haloglomus irregulare</name>
    <dbReference type="NCBI Taxonomy" id="2234134"/>
    <lineage>
        <taxon>Archaea</taxon>
        <taxon>Methanobacteriati</taxon>
        <taxon>Methanobacteriota</taxon>
        <taxon>Stenosarchaea group</taxon>
        <taxon>Halobacteria</taxon>
        <taxon>Halobacteriales</taxon>
        <taxon>Natronomonadaceae</taxon>
        <taxon>Haloglomus</taxon>
    </lineage>
</organism>
<keyword evidence="3" id="KW-1185">Reference proteome</keyword>
<comment type="caution">
    <text evidence="2">The sequence shown here is derived from an EMBL/GenBank/DDBJ whole genome shotgun (WGS) entry which is preliminary data.</text>
</comment>
<sequence>MVSDDELERHVNRVETSGPRRAPSGPTIGTDDADVGLAERFDRMQTAARDTHVELARRIEHVDEASAEVARVDDLAARMERIEARLAAIEDEIAD</sequence>
<name>A0A554N7P6_9EURY</name>
<dbReference type="InParanoid" id="A0A554N7P6"/>
<protein>
    <submittedName>
        <fullName evidence="2">Uncharacterized protein</fullName>
    </submittedName>
</protein>
<evidence type="ECO:0000313" key="3">
    <source>
        <dbReference type="Proteomes" id="UP000319894"/>
    </source>
</evidence>
<dbReference type="Proteomes" id="UP000319894">
    <property type="component" value="Unassembled WGS sequence"/>
</dbReference>
<evidence type="ECO:0000256" key="1">
    <source>
        <dbReference type="SAM" id="MobiDB-lite"/>
    </source>
</evidence>
<gene>
    <name evidence="2" type="ORF">DP107_12970</name>
</gene>